<organism evidence="1 2">
    <name type="scientific">Actinomyces howellii</name>
    <dbReference type="NCBI Taxonomy" id="52771"/>
    <lineage>
        <taxon>Bacteria</taxon>
        <taxon>Bacillati</taxon>
        <taxon>Actinomycetota</taxon>
        <taxon>Actinomycetes</taxon>
        <taxon>Actinomycetales</taxon>
        <taxon>Actinomycetaceae</taxon>
        <taxon>Actinomyces</taxon>
    </lineage>
</organism>
<evidence type="ECO:0000313" key="2">
    <source>
        <dbReference type="Proteomes" id="UP000266895"/>
    </source>
</evidence>
<proteinExistence type="predicted"/>
<gene>
    <name evidence="1" type="ORF">NCTC11636_01349</name>
</gene>
<evidence type="ECO:0000313" key="1">
    <source>
        <dbReference type="EMBL" id="VEG28073.1"/>
    </source>
</evidence>
<accession>A0A448HGS3</accession>
<dbReference type="Proteomes" id="UP000266895">
    <property type="component" value="Chromosome"/>
</dbReference>
<keyword evidence="2" id="KW-1185">Reference proteome</keyword>
<dbReference type="KEGG" id="ahw:NCTC11636_01349"/>
<dbReference type="RefSeq" id="WP_126382445.1">
    <property type="nucleotide sequence ID" value="NZ_LR134350.1"/>
</dbReference>
<dbReference type="AlphaFoldDB" id="A0A448HGS3"/>
<name>A0A448HGS3_9ACTO</name>
<sequence length="212" mass="22946">METRSYITRRDAIEYEIVQVLDGPGGGDTTSADYDVDAIAADVLGTIGEGTTYRYVVSVDEDEFWAAVIRHAIIDDEQRALNLGPEGLAKADAILSDPTATQALNGPIRLTWDGPAVGEAYTPGAPGTADDQWTVTVEVRDPDDPDTWVPLDTILPLPAGTAPGYWEQVTTASFSGAHQDPTDPMPYASSESLLLSNLRLERDRLEEIVTPW</sequence>
<reference evidence="1 2" key="1">
    <citation type="submission" date="2018-12" db="EMBL/GenBank/DDBJ databases">
        <authorList>
            <consortium name="Pathogen Informatics"/>
        </authorList>
    </citation>
    <scope>NUCLEOTIDE SEQUENCE [LARGE SCALE GENOMIC DNA]</scope>
    <source>
        <strain evidence="1 2">NCTC11636</strain>
    </source>
</reference>
<dbReference type="EMBL" id="LR134350">
    <property type="protein sequence ID" value="VEG28073.1"/>
    <property type="molecule type" value="Genomic_DNA"/>
</dbReference>
<protein>
    <submittedName>
        <fullName evidence="1">Uncharacterized protein</fullName>
    </submittedName>
</protein>